<gene>
    <name evidence="3" type="ORF">LX12_003857</name>
</gene>
<dbReference type="SUPFAM" id="SSF55846">
    <property type="entry name" value="N-acetylmuramoyl-L-alanine amidase-like"/>
    <property type="match status" value="1"/>
</dbReference>
<proteinExistence type="predicted"/>
<dbReference type="Gene3D" id="3.20.20.80">
    <property type="entry name" value="Glycosidases"/>
    <property type="match status" value="1"/>
</dbReference>
<evidence type="ECO:0000259" key="2">
    <source>
        <dbReference type="SMART" id="SM00644"/>
    </source>
</evidence>
<dbReference type="InterPro" id="IPR036505">
    <property type="entry name" value="Amidase/PGRP_sf"/>
</dbReference>
<organism evidence="3 4">
    <name type="scientific">Williamsia serinedens</name>
    <dbReference type="NCBI Taxonomy" id="391736"/>
    <lineage>
        <taxon>Bacteria</taxon>
        <taxon>Bacillati</taxon>
        <taxon>Actinomycetota</taxon>
        <taxon>Actinomycetes</taxon>
        <taxon>Mycobacteriales</taxon>
        <taxon>Nocardiaceae</taxon>
        <taxon>Williamsia</taxon>
    </lineage>
</organism>
<dbReference type="EMBL" id="JAMTCG010000007">
    <property type="protein sequence ID" value="MCP2162649.1"/>
    <property type="molecule type" value="Genomic_DNA"/>
</dbReference>
<protein>
    <submittedName>
        <fullName evidence="3">LGFP repeat-containing protein</fullName>
    </submittedName>
</protein>
<dbReference type="Pfam" id="PF08924">
    <property type="entry name" value="Rv2525c_GlyHyd-like"/>
    <property type="match status" value="1"/>
</dbReference>
<evidence type="ECO:0000256" key="1">
    <source>
        <dbReference type="SAM" id="MobiDB-lite"/>
    </source>
</evidence>
<dbReference type="InterPro" id="IPR015020">
    <property type="entry name" value="Rv2525c-like_Glyco_Hydro-like"/>
</dbReference>
<sequence>MNTIIDTAAGFPPAAALKAAGHTGLMAYVSPSRSGTNFPGKPITRDIADAYRKAGIDIGAVWQLGKPGDQTPSDWTTGREGGRRMAREARDRAFAAGMPGYCPIYFAVDENITLAQWNSTAVEFFRGCGDVLGTQWVGIYGSSRVCGWAIEDGVIGRSSRSNSGPWAWVTRAWSDDNGRGYASLYQRVIDTPSSPGPKVGGITVDVNDVYAADWGQWSIDRTPKTTPSPDPTSPAPVIPTPAPTTGAPTMPDYGTTKVMHGFNADSAGTGNSNGPRRSTDFGAVHTQQGKGPAVNLAQFCINSANTSNPVAYNHSIDGRDTVEIVPPNEGPWAAADANDIAYHLCIAGSFAEWSRGQWLDGIDDSGDGLSEDLAITRAAKAMAAASQQFGFPLDYAGSNGTAGWPLRAKGVVGHRDFGARGGGHTDPGNGFPMDEFLKRAKSFLAPVRNLINDAAAASPWVGARVDPPFVEHALKAGVFAVYANAHIYYKQGAEAAFPIPHGGLFETWGADYGYENGRLGYPTRPFLKLPDGAVQAFEGGTLLRKDGASRGFDVHGRIGDTYRDLGWENSRLGYPVSEEIKVPGTDNIVQHFEHGDLTWSPSGVIVTLAKETAAA</sequence>
<dbReference type="InterPro" id="IPR002502">
    <property type="entry name" value="Amidase_domain"/>
</dbReference>
<comment type="caution">
    <text evidence="3">The sequence shown here is derived from an EMBL/GenBank/DDBJ whole genome shotgun (WGS) entry which is preliminary data.</text>
</comment>
<evidence type="ECO:0000313" key="3">
    <source>
        <dbReference type="EMBL" id="MCP2162649.1"/>
    </source>
</evidence>
<feature type="domain" description="N-acetylmuramoyl-L-alanine amidase" evidence="2">
    <location>
        <begin position="269"/>
        <end position="428"/>
    </location>
</feature>
<dbReference type="Pfam" id="PF08310">
    <property type="entry name" value="LGFP"/>
    <property type="match status" value="2"/>
</dbReference>
<keyword evidence="4" id="KW-1185">Reference proteome</keyword>
<feature type="region of interest" description="Disordered" evidence="1">
    <location>
        <begin position="218"/>
        <end position="248"/>
    </location>
</feature>
<dbReference type="RefSeq" id="WP_253656209.1">
    <property type="nucleotide sequence ID" value="NZ_BAAAOE010000002.1"/>
</dbReference>
<dbReference type="InterPro" id="IPR013207">
    <property type="entry name" value="LGFP"/>
</dbReference>
<reference evidence="3 4" key="1">
    <citation type="submission" date="2022-06" db="EMBL/GenBank/DDBJ databases">
        <title>Genomic Encyclopedia of Archaeal and Bacterial Type Strains, Phase II (KMG-II): from individual species to whole genera.</title>
        <authorList>
            <person name="Goeker M."/>
        </authorList>
    </citation>
    <scope>NUCLEOTIDE SEQUENCE [LARGE SCALE GENOMIC DNA]</scope>
    <source>
        <strain evidence="3 4">DSM 45037</strain>
    </source>
</reference>
<evidence type="ECO:0000313" key="4">
    <source>
        <dbReference type="Proteomes" id="UP001205740"/>
    </source>
</evidence>
<feature type="compositionally biased region" description="Pro residues" evidence="1">
    <location>
        <begin position="226"/>
        <end position="242"/>
    </location>
</feature>
<name>A0ABT1H5Y0_9NOCA</name>
<accession>A0ABT1H5Y0</accession>
<dbReference type="Gene3D" id="3.40.80.10">
    <property type="entry name" value="Peptidoglycan recognition protein-like"/>
    <property type="match status" value="1"/>
</dbReference>
<dbReference type="Proteomes" id="UP001205740">
    <property type="component" value="Unassembled WGS sequence"/>
</dbReference>
<dbReference type="SMART" id="SM00644">
    <property type="entry name" value="Ami_2"/>
    <property type="match status" value="1"/>
</dbReference>